<sequence>MDRLLSEQPALQWILYTIQTTTFDLVKASYVSLFSLSPRWIAAIIVVTAYALYRVKKTNRRVFIDDFAIYHPPKAQMASAQRLYDMIDSVKTYTPANKAFQAKMLMRSGLGDQTYIPKTFVHGVGLKPAAEEAKQTCTGVLDALFARTGMKPNDIDFLVVNCSVYCPTPSITAMIVNHYNMPSKVRTFQIGGMGCSASLIGVDLINDLLKANPGKNAVLVSTEVTSIDWYYGNDQAFSLQSALFRLGGAAMLFSTKKKRGTRYELLHCIRTHHGRHDFSHDCIKFDHDDEGYTAIRLSREVPKVAGKAITENMAKLGEVILPWTEKARFMANMIARKHFHSKAKAYTPNFRKAIDNFCIHTGGRGVIDTVQKNLGLSDKDVEASRATLYRYGNTSSSSVWYELAYHENQHKMRPGNIVWQIAFGSGFKANSCVLKALPGCRLNRHVFDGENASFKYSPETCPAPQITVGPEVQAAIDAFKASQAKKAH</sequence>
<dbReference type="GO" id="GO:0016020">
    <property type="term" value="C:membrane"/>
    <property type="evidence" value="ECO:0007669"/>
    <property type="project" value="InterPro"/>
</dbReference>
<gene>
    <name evidence="7" type="ORF">J8273_6373</name>
</gene>
<dbReference type="AlphaFoldDB" id="A0A8J6AYL1"/>
<feature type="domain" description="Beta-ketoacyl-[acyl-carrier-protein] synthase III C-terminal" evidence="6">
    <location>
        <begin position="352"/>
        <end position="435"/>
    </location>
</feature>
<dbReference type="InterPro" id="IPR012392">
    <property type="entry name" value="3-ktacl-CoA_syn"/>
</dbReference>
<keyword evidence="8" id="KW-1185">Reference proteome</keyword>
<evidence type="ECO:0000256" key="4">
    <source>
        <dbReference type="SAM" id="Phobius"/>
    </source>
</evidence>
<feature type="domain" description="FAE" evidence="5">
    <location>
        <begin position="57"/>
        <end position="337"/>
    </location>
</feature>
<dbReference type="EC" id="2.3.1.-" evidence="3"/>
<dbReference type="OrthoDB" id="329835at2759"/>
<evidence type="ECO:0000259" key="6">
    <source>
        <dbReference type="Pfam" id="PF08541"/>
    </source>
</evidence>
<dbReference type="PIRSF" id="PIRSF036417">
    <property type="entry name" value="3-ktacl-CoA_syn"/>
    <property type="match status" value="1"/>
</dbReference>
<comment type="pathway">
    <text evidence="3">Lipid metabolism; fatty acid biosynthesis.</text>
</comment>
<evidence type="ECO:0000313" key="7">
    <source>
        <dbReference type="EMBL" id="KAG9391608.1"/>
    </source>
</evidence>
<reference evidence="7" key="1">
    <citation type="submission" date="2021-05" db="EMBL/GenBank/DDBJ databases">
        <title>A free-living protist that lacks canonical eukaryotic 1 DNA replication and segregation systems.</title>
        <authorList>
            <person name="Salas-Leiva D.E."/>
            <person name="Tromer E.C."/>
            <person name="Curtis B.A."/>
            <person name="Jerlstrom-Hultqvist J."/>
            <person name="Kolisko M."/>
            <person name="Yi Z."/>
            <person name="Salas-Leiva J.S."/>
            <person name="Gallot-Lavallee L."/>
            <person name="Kops G.J.P.L."/>
            <person name="Archibald J.M."/>
            <person name="Simpson A.G.B."/>
            <person name="Roger A.J."/>
        </authorList>
    </citation>
    <scope>NUCLEOTIDE SEQUENCE</scope>
    <source>
        <strain evidence="7">BICM</strain>
    </source>
</reference>
<dbReference type="GO" id="GO:0016747">
    <property type="term" value="F:acyltransferase activity, transferring groups other than amino-acyl groups"/>
    <property type="evidence" value="ECO:0007669"/>
    <property type="project" value="InterPro"/>
</dbReference>
<comment type="caution">
    <text evidence="7">The sequence shown here is derived from an EMBL/GenBank/DDBJ whole genome shotgun (WGS) entry which is preliminary data.</text>
</comment>
<accession>A0A8J6AYL1</accession>
<dbReference type="InterPro" id="IPR013601">
    <property type="entry name" value="FAE1_typ3_polyketide_synth"/>
</dbReference>
<dbReference type="Pfam" id="PF08392">
    <property type="entry name" value="FAE1_CUT1_RppA"/>
    <property type="match status" value="1"/>
</dbReference>
<feature type="transmembrane region" description="Helical" evidence="4">
    <location>
        <begin position="30"/>
        <end position="53"/>
    </location>
</feature>
<dbReference type="Gene3D" id="3.40.47.10">
    <property type="match status" value="1"/>
</dbReference>
<dbReference type="PANTHER" id="PTHR31561">
    <property type="entry name" value="3-KETOACYL-COA SYNTHASE"/>
    <property type="match status" value="1"/>
</dbReference>
<evidence type="ECO:0000259" key="5">
    <source>
        <dbReference type="Pfam" id="PF08392"/>
    </source>
</evidence>
<dbReference type="CDD" id="cd00831">
    <property type="entry name" value="CHS_like"/>
    <property type="match status" value="1"/>
</dbReference>
<dbReference type="EMBL" id="JAHDYR010000053">
    <property type="protein sequence ID" value="KAG9391608.1"/>
    <property type="molecule type" value="Genomic_DNA"/>
</dbReference>
<evidence type="ECO:0000256" key="3">
    <source>
        <dbReference type="PIRNR" id="PIRNR036417"/>
    </source>
</evidence>
<keyword evidence="3" id="KW-0012">Acyltransferase</keyword>
<proteinExistence type="inferred from homology"/>
<dbReference type="GO" id="GO:0006633">
    <property type="term" value="P:fatty acid biosynthetic process"/>
    <property type="evidence" value="ECO:0007669"/>
    <property type="project" value="UniProtKB-UniPathway"/>
</dbReference>
<keyword evidence="4" id="KW-0812">Transmembrane</keyword>
<dbReference type="UniPathway" id="UPA00094"/>
<evidence type="ECO:0000313" key="8">
    <source>
        <dbReference type="Proteomes" id="UP000717585"/>
    </source>
</evidence>
<keyword evidence="2 3" id="KW-0808">Transferase</keyword>
<dbReference type="Proteomes" id="UP000717585">
    <property type="component" value="Unassembled WGS sequence"/>
</dbReference>
<organism evidence="7 8">
    <name type="scientific">Carpediemonas membranifera</name>
    <dbReference type="NCBI Taxonomy" id="201153"/>
    <lineage>
        <taxon>Eukaryota</taxon>
        <taxon>Metamonada</taxon>
        <taxon>Carpediemonas-like organisms</taxon>
        <taxon>Carpediemonas</taxon>
    </lineage>
</organism>
<name>A0A8J6AYL1_9EUKA</name>
<keyword evidence="4" id="KW-0472">Membrane</keyword>
<dbReference type="InterPro" id="IPR013747">
    <property type="entry name" value="ACP_syn_III_C"/>
</dbReference>
<dbReference type="Pfam" id="PF08541">
    <property type="entry name" value="ACP_syn_III_C"/>
    <property type="match status" value="1"/>
</dbReference>
<protein>
    <recommendedName>
        <fullName evidence="3">3-ketoacyl-CoA synthase</fullName>
        <ecNumber evidence="3">2.3.1.-</ecNumber>
    </recommendedName>
</protein>
<evidence type="ECO:0000256" key="2">
    <source>
        <dbReference type="ARBA" id="ARBA00022679"/>
    </source>
</evidence>
<comment type="similarity">
    <text evidence="1 3">Belongs to the thiolase-like superfamily. Chalcone/stilbene synthases family.</text>
</comment>
<dbReference type="InterPro" id="IPR016039">
    <property type="entry name" value="Thiolase-like"/>
</dbReference>
<keyword evidence="4" id="KW-1133">Transmembrane helix</keyword>
<dbReference type="SUPFAM" id="SSF53901">
    <property type="entry name" value="Thiolase-like"/>
    <property type="match status" value="1"/>
</dbReference>
<evidence type="ECO:0000256" key="1">
    <source>
        <dbReference type="ARBA" id="ARBA00005531"/>
    </source>
</evidence>